<accession>A0A1H8BHZ6</accession>
<dbReference type="AlphaFoldDB" id="A0A1H8BHZ6"/>
<protein>
    <recommendedName>
        <fullName evidence="3">Metal binding domain of Ada</fullName>
    </recommendedName>
</protein>
<reference evidence="1 2" key="1">
    <citation type="submission" date="2016-10" db="EMBL/GenBank/DDBJ databases">
        <authorList>
            <person name="de Groot N.N."/>
        </authorList>
    </citation>
    <scope>NUCLEOTIDE SEQUENCE [LARGE SCALE GENOMIC DNA]</scope>
    <source>
        <strain evidence="1 2">DSM 16213</strain>
    </source>
</reference>
<organism evidence="1 2">
    <name type="scientific">Loktanella fryxellensis</name>
    <dbReference type="NCBI Taxonomy" id="245187"/>
    <lineage>
        <taxon>Bacteria</taxon>
        <taxon>Pseudomonadati</taxon>
        <taxon>Pseudomonadota</taxon>
        <taxon>Alphaproteobacteria</taxon>
        <taxon>Rhodobacterales</taxon>
        <taxon>Roseobacteraceae</taxon>
        <taxon>Loktanella</taxon>
    </lineage>
</organism>
<name>A0A1H8BHZ6_9RHOB</name>
<sequence>MTLQNRVLPTGEIVAHPARGVLTGNRGILHRDDRTLGDRRWTHKAWICCTLDWQGRRRPVMTGRTWTELFFLDEAVALAAGHRPCARCRRADYARFHAVWTLTMGPSTAQQIDRVLHDARVVMQDQRHGLNSAAVARRGVADGHRDPNGVQEAAEDTAHPMTGMYAAGNKPRDIGPVHIAASQGAMNRKPRAGGAMQRTHTATLGHLPAGTFVLWHDKPHIVGRLGLQRCAPAGYQLSVAKDKGAEVTVLTPAPLVAVLAAGYVPHLHDSLVV</sequence>
<dbReference type="STRING" id="245187.SAMN04488003_10554"/>
<dbReference type="EMBL" id="FOCI01000005">
    <property type="protein sequence ID" value="SEM82443.1"/>
    <property type="molecule type" value="Genomic_DNA"/>
</dbReference>
<gene>
    <name evidence="1" type="ORF">SAMN04488003_10554</name>
</gene>
<dbReference type="Proteomes" id="UP000199585">
    <property type="component" value="Unassembled WGS sequence"/>
</dbReference>
<proteinExistence type="predicted"/>
<evidence type="ECO:0008006" key="3">
    <source>
        <dbReference type="Google" id="ProtNLM"/>
    </source>
</evidence>
<keyword evidence="2" id="KW-1185">Reference proteome</keyword>
<dbReference type="RefSeq" id="WP_218139833.1">
    <property type="nucleotide sequence ID" value="NZ_FOCI01000005.1"/>
</dbReference>
<evidence type="ECO:0000313" key="1">
    <source>
        <dbReference type="EMBL" id="SEM82443.1"/>
    </source>
</evidence>
<evidence type="ECO:0000313" key="2">
    <source>
        <dbReference type="Proteomes" id="UP000199585"/>
    </source>
</evidence>